<reference evidence="3 6" key="2">
    <citation type="submission" date="2019-09" db="EMBL/GenBank/DDBJ databases">
        <title>Draft genome sequence of Pseudomonas brenneri CCUG 51514(T).</title>
        <authorList>
            <person name="Tunovic T."/>
            <person name="Pineiro-Iglesias B."/>
            <person name="Unosson C."/>
            <person name="Inganas E."/>
            <person name="Ohlen M."/>
            <person name="Cardew S."/>
            <person name="Jensie-Markopoulos S."/>
            <person name="Salva-Serra F."/>
            <person name="Jaen-Luchoro D."/>
            <person name="Svensson-Stadler L."/>
            <person name="Chun J."/>
            <person name="Moore E."/>
        </authorList>
    </citation>
    <scope>NUCLEOTIDE SEQUENCE [LARGE SCALE GENOMIC DNA]</scope>
    <source>
        <strain evidence="3 6">CCUG 51514</strain>
    </source>
</reference>
<proteinExistence type="predicted"/>
<dbReference type="EMBL" id="VUOL01000008">
    <property type="protein sequence ID" value="KAA2229122.1"/>
    <property type="molecule type" value="Genomic_DNA"/>
</dbReference>
<keyword evidence="1" id="KW-1133">Transmembrane helix</keyword>
<feature type="transmembrane region" description="Helical" evidence="1">
    <location>
        <begin position="12"/>
        <end position="32"/>
    </location>
</feature>
<evidence type="ECO:0000313" key="5">
    <source>
        <dbReference type="Proteomes" id="UP000199620"/>
    </source>
</evidence>
<gene>
    <name evidence="3" type="ORF">F1720_15230</name>
    <name evidence="4" type="ORF">SAMN04490181_5268</name>
</gene>
<keyword evidence="1" id="KW-0472">Membrane</keyword>
<dbReference type="InterPro" id="IPR028087">
    <property type="entry name" value="Tad_N"/>
</dbReference>
<evidence type="ECO:0000313" key="4">
    <source>
        <dbReference type="EMBL" id="SDV11942.1"/>
    </source>
</evidence>
<accession>A0A5B2URR3</accession>
<sequence>MSPRLRSGQRGAIGLVFAGTLALALVFLLLVVDSGRLYLEKRKLQAVADTAALEAANRGGQCSGSTTAVDYAKQNATRNGFTVVANDNSRALAVSCGTLLTNAANVRVFTVDATKNDAIRVVASRTVSTGIANGVWRLFSGTYNANTTLTATAVAALAPPVAQLTIRSSLASVNTAKSDLLNLVVGGMLGGNLSITAAGWEGLASTDINLLSYLDQLAIQAQVTAGDYTTLLDTLVSPTQLLNAAVTVLQQNGAAASVALGATSAIQLIAKNTKILKLGDLLDIANGTPTEALNTNVQLLQLIQGVAQLSNKKNAVSVTGLVTIPLVGSVSITTKVIEPPQLSNIGNPLKAKQGLATNTDQIYVRTAQVRTLVSIDASVLKDVSSIVSGIAGLTTPVLKVVKGVLSLDLPAILGGVLCVLACDRTDIAIATKLDIYIEAASAESHVTDFSCATPATKSLTVLAHSSIATLAIGDIDPAKAFSPSVPVDVQPIRLIDIGTRYCSLLGGCSATRKSNVGGGFLLKAESTIGERTQSLLYMPVAEMNAKSTYQSISSIDIVNSLGATLSGLQVTYKPPSGSASSSLLAGVADSLALVVNLLVTAIQGLLSPLLDPIVNGLLSGLGINLGNAEVGANLTCHMGRAYLVI</sequence>
<dbReference type="Pfam" id="PF13400">
    <property type="entry name" value="Tad"/>
    <property type="match status" value="1"/>
</dbReference>
<evidence type="ECO:0000256" key="1">
    <source>
        <dbReference type="SAM" id="Phobius"/>
    </source>
</evidence>
<feature type="domain" description="Putative Flp pilus-assembly TadG-like N-terminal" evidence="2">
    <location>
        <begin position="11"/>
        <end position="57"/>
    </location>
</feature>
<reference evidence="4 5" key="1">
    <citation type="submission" date="2016-10" db="EMBL/GenBank/DDBJ databases">
        <authorList>
            <person name="Varghese N."/>
            <person name="Submissions S."/>
        </authorList>
    </citation>
    <scope>NUCLEOTIDE SEQUENCE [LARGE SCALE GENOMIC DNA]</scope>
    <source>
        <strain evidence="4 5">BS2771</strain>
    </source>
</reference>
<dbReference type="OrthoDB" id="5720484at2"/>
<evidence type="ECO:0000259" key="2">
    <source>
        <dbReference type="Pfam" id="PF13400"/>
    </source>
</evidence>
<name>A0A5B2URR3_9PSED</name>
<dbReference type="Proteomes" id="UP000199620">
    <property type="component" value="Chromosome I"/>
</dbReference>
<keyword evidence="5" id="KW-1185">Reference proteome</keyword>
<evidence type="ECO:0000313" key="6">
    <source>
        <dbReference type="Proteomes" id="UP000325296"/>
    </source>
</evidence>
<evidence type="ECO:0000313" key="3">
    <source>
        <dbReference type="EMBL" id="KAA2229122.1"/>
    </source>
</evidence>
<organism evidence="3 6">
    <name type="scientific">Pseudomonas brenneri</name>
    <dbReference type="NCBI Taxonomy" id="129817"/>
    <lineage>
        <taxon>Bacteria</taxon>
        <taxon>Pseudomonadati</taxon>
        <taxon>Pseudomonadota</taxon>
        <taxon>Gammaproteobacteria</taxon>
        <taxon>Pseudomonadales</taxon>
        <taxon>Pseudomonadaceae</taxon>
        <taxon>Pseudomonas</taxon>
    </lineage>
</organism>
<keyword evidence="1" id="KW-0812">Transmembrane</keyword>
<protein>
    <submittedName>
        <fullName evidence="4">Uncharacterized membrane protein</fullName>
    </submittedName>
</protein>
<dbReference type="Proteomes" id="UP000325296">
    <property type="component" value="Unassembled WGS sequence"/>
</dbReference>
<dbReference type="EMBL" id="LT629800">
    <property type="protein sequence ID" value="SDV11942.1"/>
    <property type="molecule type" value="Genomic_DNA"/>
</dbReference>
<dbReference type="AlphaFoldDB" id="A0A5B2URR3"/>
<dbReference type="RefSeq" id="WP_090292885.1">
    <property type="nucleotide sequence ID" value="NZ_BMNU01000019.1"/>
</dbReference>